<sequence>MSTPNLVLLAAPALTLLVTGNDRVHWLLPVALLAALLVIGELWLRALTAEAVAAACRIGLGVAAGLITLPLVALVLQVFGVPIRSRSLAIGLAAVAVLLGAVVLVRERSGRVPADPRFARTVAAVGIPLVLAVVVGGFATFAYVRLPHPPEPGFTSVALGGWAARIDRPVEIPPEGLAVPIRVTSANTPATVAPLWIQVGDRVGRQRPVALPVDGTRSVDVHVPAPPDDCLHRIEINLGGASTVFYGRGPYHPGRRVEC</sequence>
<accession>A0A919JU46</accession>
<dbReference type="RefSeq" id="WP_203779169.1">
    <property type="nucleotide sequence ID" value="NZ_BOMV01000006.1"/>
</dbReference>
<feature type="transmembrane region" description="Helical" evidence="1">
    <location>
        <begin position="118"/>
        <end position="144"/>
    </location>
</feature>
<comment type="caution">
    <text evidence="2">The sequence shown here is derived from an EMBL/GenBank/DDBJ whole genome shotgun (WGS) entry which is preliminary data.</text>
</comment>
<keyword evidence="1" id="KW-0472">Membrane</keyword>
<evidence type="ECO:0008006" key="4">
    <source>
        <dbReference type="Google" id="ProtNLM"/>
    </source>
</evidence>
<proteinExistence type="predicted"/>
<protein>
    <recommendedName>
        <fullName evidence="4">DUF1616 domain-containing protein</fullName>
    </recommendedName>
</protein>
<keyword evidence="1" id="KW-0812">Transmembrane</keyword>
<gene>
    <name evidence="2" type="ORF">Ari01nite_06930</name>
</gene>
<feature type="transmembrane region" description="Helical" evidence="1">
    <location>
        <begin position="60"/>
        <end position="81"/>
    </location>
</feature>
<keyword evidence="3" id="KW-1185">Reference proteome</keyword>
<name>A0A919JU46_9ACTN</name>
<dbReference type="Proteomes" id="UP000636960">
    <property type="component" value="Unassembled WGS sequence"/>
</dbReference>
<feature type="transmembrane region" description="Helical" evidence="1">
    <location>
        <begin position="30"/>
        <end position="48"/>
    </location>
</feature>
<reference evidence="2" key="1">
    <citation type="submission" date="2021-01" db="EMBL/GenBank/DDBJ databases">
        <title>Whole genome shotgun sequence of Actinoplanes rishiriensis NBRC 108556.</title>
        <authorList>
            <person name="Komaki H."/>
            <person name="Tamura T."/>
        </authorList>
    </citation>
    <scope>NUCLEOTIDE SEQUENCE</scope>
    <source>
        <strain evidence="2">NBRC 108556</strain>
    </source>
</reference>
<organism evidence="2 3">
    <name type="scientific">Paractinoplanes rishiriensis</name>
    <dbReference type="NCBI Taxonomy" id="1050105"/>
    <lineage>
        <taxon>Bacteria</taxon>
        <taxon>Bacillati</taxon>
        <taxon>Actinomycetota</taxon>
        <taxon>Actinomycetes</taxon>
        <taxon>Micromonosporales</taxon>
        <taxon>Micromonosporaceae</taxon>
        <taxon>Paractinoplanes</taxon>
    </lineage>
</organism>
<feature type="transmembrane region" description="Helical" evidence="1">
    <location>
        <begin position="87"/>
        <end position="106"/>
    </location>
</feature>
<keyword evidence="1" id="KW-1133">Transmembrane helix</keyword>
<evidence type="ECO:0000313" key="3">
    <source>
        <dbReference type="Proteomes" id="UP000636960"/>
    </source>
</evidence>
<evidence type="ECO:0000256" key="1">
    <source>
        <dbReference type="SAM" id="Phobius"/>
    </source>
</evidence>
<evidence type="ECO:0000313" key="2">
    <source>
        <dbReference type="EMBL" id="GIE93228.1"/>
    </source>
</evidence>
<dbReference type="EMBL" id="BOMV01000006">
    <property type="protein sequence ID" value="GIE93228.1"/>
    <property type="molecule type" value="Genomic_DNA"/>
</dbReference>
<dbReference type="AlphaFoldDB" id="A0A919JU46"/>